<feature type="domain" description="Knr4/Smi1-like" evidence="1">
    <location>
        <begin position="49"/>
        <end position="171"/>
    </location>
</feature>
<proteinExistence type="predicted"/>
<protein>
    <recommendedName>
        <fullName evidence="1">Knr4/Smi1-like domain-containing protein</fullName>
    </recommendedName>
</protein>
<dbReference type="Gene3D" id="3.40.1580.10">
    <property type="entry name" value="SMI1/KNR4-like"/>
    <property type="match status" value="1"/>
</dbReference>
<evidence type="ECO:0000313" key="2">
    <source>
        <dbReference type="EMBL" id="MBO2009452.1"/>
    </source>
</evidence>
<dbReference type="Proteomes" id="UP000664369">
    <property type="component" value="Unassembled WGS sequence"/>
</dbReference>
<sequence>MHSITADFFTAYWRAGMTTVYTEGMSPDMMAGPEDDEGWVEWKPIRGTLTNEDYQQLEEAYQIQLPPSFIDWHKAFFFCDGDCLIAQLPASLPNEPLEELRNQLNYGGNLISQGLYPFASDGSGAGNPLVFDARYPVTNNEFPIRVYDHESVDDLNGLGEIIFSSFSKMLSCLVYFLNRPEAVESGEAIRGFFDIDPTGAGGPGRNYWLSSWGNTHWLNKRR</sequence>
<dbReference type="Pfam" id="PF09346">
    <property type="entry name" value="SMI1_KNR4"/>
    <property type="match status" value="1"/>
</dbReference>
<gene>
    <name evidence="2" type="ORF">J4E00_10355</name>
</gene>
<comment type="caution">
    <text evidence="2">The sequence shown here is derived from an EMBL/GenBank/DDBJ whole genome shotgun (WGS) entry which is preliminary data.</text>
</comment>
<dbReference type="InterPro" id="IPR037883">
    <property type="entry name" value="Knr4/Smi1-like_sf"/>
</dbReference>
<organism evidence="2 3">
    <name type="scientific">Hymenobacter negativus</name>
    <dbReference type="NCBI Taxonomy" id="2795026"/>
    <lineage>
        <taxon>Bacteria</taxon>
        <taxon>Pseudomonadati</taxon>
        <taxon>Bacteroidota</taxon>
        <taxon>Cytophagia</taxon>
        <taxon>Cytophagales</taxon>
        <taxon>Hymenobacteraceae</taxon>
        <taxon>Hymenobacter</taxon>
    </lineage>
</organism>
<evidence type="ECO:0000259" key="1">
    <source>
        <dbReference type="Pfam" id="PF09346"/>
    </source>
</evidence>
<reference evidence="2 3" key="1">
    <citation type="submission" date="2021-03" db="EMBL/GenBank/DDBJ databases">
        <authorList>
            <person name="Kim M.K."/>
        </authorList>
    </citation>
    <scope>NUCLEOTIDE SEQUENCE [LARGE SCALE GENOMIC DNA]</scope>
    <source>
        <strain evidence="2 3">BT442</strain>
    </source>
</reference>
<name>A0ABS3QDZ9_9BACT</name>
<dbReference type="RefSeq" id="WP_208175085.1">
    <property type="nucleotide sequence ID" value="NZ_JAGETZ010000004.1"/>
</dbReference>
<dbReference type="InterPro" id="IPR018958">
    <property type="entry name" value="Knr4/Smi1-like_dom"/>
</dbReference>
<accession>A0ABS3QDZ9</accession>
<evidence type="ECO:0000313" key="3">
    <source>
        <dbReference type="Proteomes" id="UP000664369"/>
    </source>
</evidence>
<dbReference type="SUPFAM" id="SSF160631">
    <property type="entry name" value="SMI1/KNR4-like"/>
    <property type="match status" value="1"/>
</dbReference>
<dbReference type="EMBL" id="JAGETZ010000004">
    <property type="protein sequence ID" value="MBO2009452.1"/>
    <property type="molecule type" value="Genomic_DNA"/>
</dbReference>
<keyword evidence="3" id="KW-1185">Reference proteome</keyword>